<dbReference type="AlphaFoldDB" id="A0A975CVQ1"/>
<evidence type="ECO:0000313" key="2">
    <source>
        <dbReference type="Proteomes" id="UP000663920"/>
    </source>
</evidence>
<dbReference type="Pfam" id="PF11294">
    <property type="entry name" value="DUF3095"/>
    <property type="match status" value="1"/>
</dbReference>
<keyword evidence="2" id="KW-1185">Reference proteome</keyword>
<dbReference type="Proteomes" id="UP000663920">
    <property type="component" value="Chromosome"/>
</dbReference>
<protein>
    <submittedName>
        <fullName evidence="1">DUF3095 family protein</fullName>
    </submittedName>
</protein>
<accession>A0A975CVQ1</accession>
<proteinExistence type="predicted"/>
<dbReference type="EMBL" id="CP071869">
    <property type="protein sequence ID" value="QTE24506.1"/>
    <property type="molecule type" value="Genomic_DNA"/>
</dbReference>
<dbReference type="InterPro" id="IPR021445">
    <property type="entry name" value="DUF3095"/>
</dbReference>
<evidence type="ECO:0000313" key="1">
    <source>
        <dbReference type="EMBL" id="QTE24506.1"/>
    </source>
</evidence>
<sequence>MLQLGKFDRKYLIKNWLITKFGKFYFKFFKEGKEYLFKISQLSDTIMFINTIFSGTEKQIGKLKLLLDSLESDRKIIYGMHATYASIMSCYIEDRDEKHIHFIDGTEGGYTSAARKLNIYKEYFGSKKGSFRYKKKSLKKATFFI</sequence>
<gene>
    <name evidence="1" type="ORF">J3359_11460</name>
</gene>
<reference evidence="1 2" key="1">
    <citation type="submission" date="2021-03" db="EMBL/GenBank/DDBJ databases">
        <title>Complete genome of Polaribacter_sp.SM13.</title>
        <authorList>
            <person name="Jeong S.W."/>
            <person name="Bae J.W."/>
        </authorList>
    </citation>
    <scope>NUCLEOTIDE SEQUENCE [LARGE SCALE GENOMIC DNA]</scope>
    <source>
        <strain evidence="1 2">SM13</strain>
    </source>
</reference>
<dbReference type="KEGG" id="pcea:J3359_11460"/>
<organism evidence="1 2">
    <name type="scientific">Polaribacter cellanae</name>
    <dbReference type="NCBI Taxonomy" id="2818493"/>
    <lineage>
        <taxon>Bacteria</taxon>
        <taxon>Pseudomonadati</taxon>
        <taxon>Bacteroidota</taxon>
        <taxon>Flavobacteriia</taxon>
        <taxon>Flavobacteriales</taxon>
        <taxon>Flavobacteriaceae</taxon>
    </lineage>
</organism>
<name>A0A975CVQ1_9FLAO</name>